<gene>
    <name evidence="1" type="ORF">HPB52_011928</name>
</gene>
<evidence type="ECO:0000313" key="2">
    <source>
        <dbReference type="Proteomes" id="UP000821837"/>
    </source>
</evidence>
<evidence type="ECO:0000313" key="1">
    <source>
        <dbReference type="EMBL" id="KAH7961759.1"/>
    </source>
</evidence>
<dbReference type="VEuPathDB" id="VectorBase:RSAN_032588"/>
<dbReference type="VEuPathDB" id="VectorBase:RSAN_025729"/>
<protein>
    <recommendedName>
        <fullName evidence="3">Tick transposon</fullName>
    </recommendedName>
</protein>
<dbReference type="Proteomes" id="UP000821837">
    <property type="component" value="Chromosome 3"/>
</dbReference>
<proteinExistence type="predicted"/>
<name>A0A9D4PZN7_RHISA</name>
<dbReference type="VEuPathDB" id="VectorBase:RSAN_044496"/>
<accession>A0A9D4PZN7</accession>
<dbReference type="AlphaFoldDB" id="A0A9D4PZN7"/>
<dbReference type="EMBL" id="JABSTV010001249">
    <property type="protein sequence ID" value="KAH7961759.1"/>
    <property type="molecule type" value="Genomic_DNA"/>
</dbReference>
<evidence type="ECO:0008006" key="3">
    <source>
        <dbReference type="Google" id="ProtNLM"/>
    </source>
</evidence>
<reference evidence="1" key="2">
    <citation type="submission" date="2021-09" db="EMBL/GenBank/DDBJ databases">
        <authorList>
            <person name="Jia N."/>
            <person name="Wang J."/>
            <person name="Shi W."/>
            <person name="Du L."/>
            <person name="Sun Y."/>
            <person name="Zhan W."/>
            <person name="Jiang J."/>
            <person name="Wang Q."/>
            <person name="Zhang B."/>
            <person name="Ji P."/>
            <person name="Sakyi L.B."/>
            <person name="Cui X."/>
            <person name="Yuan T."/>
            <person name="Jiang B."/>
            <person name="Yang W."/>
            <person name="Lam T.T.-Y."/>
            <person name="Chang Q."/>
            <person name="Ding S."/>
            <person name="Wang X."/>
            <person name="Zhu J."/>
            <person name="Ruan X."/>
            <person name="Zhao L."/>
            <person name="Wei J."/>
            <person name="Que T."/>
            <person name="Du C."/>
            <person name="Cheng J."/>
            <person name="Dai P."/>
            <person name="Han X."/>
            <person name="Huang E."/>
            <person name="Gao Y."/>
            <person name="Liu J."/>
            <person name="Shao H."/>
            <person name="Ye R."/>
            <person name="Li L."/>
            <person name="Wei W."/>
            <person name="Wang X."/>
            <person name="Wang C."/>
            <person name="Huo Q."/>
            <person name="Li W."/>
            <person name="Guo W."/>
            <person name="Chen H."/>
            <person name="Chen S."/>
            <person name="Zhou L."/>
            <person name="Zhou L."/>
            <person name="Ni X."/>
            <person name="Tian J."/>
            <person name="Zhou Y."/>
            <person name="Sheng Y."/>
            <person name="Liu T."/>
            <person name="Pan Y."/>
            <person name="Xia L."/>
            <person name="Li J."/>
            <person name="Zhao F."/>
            <person name="Cao W."/>
        </authorList>
    </citation>
    <scope>NUCLEOTIDE SEQUENCE</scope>
    <source>
        <strain evidence="1">Rsan-2018</strain>
        <tissue evidence="1">Larvae</tissue>
    </source>
</reference>
<comment type="caution">
    <text evidence="1">The sequence shown here is derived from an EMBL/GenBank/DDBJ whole genome shotgun (WGS) entry which is preliminary data.</text>
</comment>
<keyword evidence="2" id="KW-1185">Reference proteome</keyword>
<sequence length="298" mass="32684">MDPGAEDVHALHSVLAATGATRTKTDAMLVFPLASARCYTKPLKLAGRALLWQKRLENGRSLALKMFERALKPIDRLHRAQDGGALLTRLRSQPSSRMGGLCLLYEQMITDPPVAVPRPPPQHRPADVYLSKFSALAAAGVWMPFIGCRHITGNEQVDTLATTAHHRGVPLTRAVAASDSSRQRLKELFTTLHPAARVANGKSPKPLPEDGIARRERATLLRLRTCPCERCDDPETLEHLLCACPALALERSMLTTAYRQQGIPATTTDDLLFPSPPNPRALHSLLEFVEATGITAYR</sequence>
<organism evidence="1 2">
    <name type="scientific">Rhipicephalus sanguineus</name>
    <name type="common">Brown dog tick</name>
    <name type="synonym">Ixodes sanguineus</name>
    <dbReference type="NCBI Taxonomy" id="34632"/>
    <lineage>
        <taxon>Eukaryota</taxon>
        <taxon>Metazoa</taxon>
        <taxon>Ecdysozoa</taxon>
        <taxon>Arthropoda</taxon>
        <taxon>Chelicerata</taxon>
        <taxon>Arachnida</taxon>
        <taxon>Acari</taxon>
        <taxon>Parasitiformes</taxon>
        <taxon>Ixodida</taxon>
        <taxon>Ixodoidea</taxon>
        <taxon>Ixodidae</taxon>
        <taxon>Rhipicephalinae</taxon>
        <taxon>Rhipicephalus</taxon>
        <taxon>Rhipicephalus</taxon>
    </lineage>
</organism>
<reference evidence="1" key="1">
    <citation type="journal article" date="2020" name="Cell">
        <title>Large-Scale Comparative Analyses of Tick Genomes Elucidate Their Genetic Diversity and Vector Capacities.</title>
        <authorList>
            <consortium name="Tick Genome and Microbiome Consortium (TIGMIC)"/>
            <person name="Jia N."/>
            <person name="Wang J."/>
            <person name="Shi W."/>
            <person name="Du L."/>
            <person name="Sun Y."/>
            <person name="Zhan W."/>
            <person name="Jiang J.F."/>
            <person name="Wang Q."/>
            <person name="Zhang B."/>
            <person name="Ji P."/>
            <person name="Bell-Sakyi L."/>
            <person name="Cui X.M."/>
            <person name="Yuan T.T."/>
            <person name="Jiang B.G."/>
            <person name="Yang W.F."/>
            <person name="Lam T.T."/>
            <person name="Chang Q.C."/>
            <person name="Ding S.J."/>
            <person name="Wang X.J."/>
            <person name="Zhu J.G."/>
            <person name="Ruan X.D."/>
            <person name="Zhao L."/>
            <person name="Wei J.T."/>
            <person name="Ye R.Z."/>
            <person name="Que T.C."/>
            <person name="Du C.H."/>
            <person name="Zhou Y.H."/>
            <person name="Cheng J.X."/>
            <person name="Dai P.F."/>
            <person name="Guo W.B."/>
            <person name="Han X.H."/>
            <person name="Huang E.J."/>
            <person name="Li L.F."/>
            <person name="Wei W."/>
            <person name="Gao Y.C."/>
            <person name="Liu J.Z."/>
            <person name="Shao H.Z."/>
            <person name="Wang X."/>
            <person name="Wang C.C."/>
            <person name="Yang T.C."/>
            <person name="Huo Q.B."/>
            <person name="Li W."/>
            <person name="Chen H.Y."/>
            <person name="Chen S.E."/>
            <person name="Zhou L.G."/>
            <person name="Ni X.B."/>
            <person name="Tian J.H."/>
            <person name="Sheng Y."/>
            <person name="Liu T."/>
            <person name="Pan Y.S."/>
            <person name="Xia L.Y."/>
            <person name="Li J."/>
            <person name="Zhao F."/>
            <person name="Cao W.C."/>
        </authorList>
    </citation>
    <scope>NUCLEOTIDE SEQUENCE</scope>
    <source>
        <strain evidence="1">Rsan-2018</strain>
    </source>
</reference>